<evidence type="ECO:0000256" key="1">
    <source>
        <dbReference type="ARBA" id="ARBA00001947"/>
    </source>
</evidence>
<name>A0A939M1Q8_9MICO</name>
<dbReference type="InterPro" id="IPR013149">
    <property type="entry name" value="ADH-like_C"/>
</dbReference>
<dbReference type="SUPFAM" id="SSF51735">
    <property type="entry name" value="NAD(P)-binding Rossmann-fold domains"/>
    <property type="match status" value="1"/>
</dbReference>
<feature type="domain" description="Alcohol dehydrogenase-like C-terminal" evidence="6">
    <location>
        <begin position="195"/>
        <end position="318"/>
    </location>
</feature>
<dbReference type="InterPro" id="IPR011032">
    <property type="entry name" value="GroES-like_sf"/>
</dbReference>
<comment type="cofactor">
    <cofactor evidence="1">
        <name>Zn(2+)</name>
        <dbReference type="ChEBI" id="CHEBI:29105"/>
    </cofactor>
</comment>
<feature type="domain" description="Alcohol dehydrogenase-like N-terminal" evidence="7">
    <location>
        <begin position="30"/>
        <end position="154"/>
    </location>
</feature>
<dbReference type="GO" id="GO:0046872">
    <property type="term" value="F:metal ion binding"/>
    <property type="evidence" value="ECO:0007669"/>
    <property type="project" value="UniProtKB-KW"/>
</dbReference>
<gene>
    <name evidence="8" type="ORF">J4H91_14005</name>
</gene>
<keyword evidence="5" id="KW-0560">Oxidoreductase</keyword>
<comment type="caution">
    <text evidence="8">The sequence shown here is derived from an EMBL/GenBank/DDBJ whole genome shotgun (WGS) entry which is preliminary data.</text>
</comment>
<comment type="similarity">
    <text evidence="2">Belongs to the zinc-containing alcohol dehydrogenase family.</text>
</comment>
<evidence type="ECO:0000259" key="7">
    <source>
        <dbReference type="Pfam" id="PF08240"/>
    </source>
</evidence>
<dbReference type="FunFam" id="3.40.50.720:FF:000003">
    <property type="entry name" value="S-(hydroxymethyl)glutathione dehydrogenase"/>
    <property type="match status" value="1"/>
</dbReference>
<keyword evidence="4" id="KW-0862">Zinc</keyword>
<proteinExistence type="inferred from homology"/>
<dbReference type="InterPro" id="IPR013154">
    <property type="entry name" value="ADH-like_N"/>
</dbReference>
<dbReference type="Pfam" id="PF08240">
    <property type="entry name" value="ADH_N"/>
    <property type="match status" value="1"/>
</dbReference>
<dbReference type="RefSeq" id="WP_208046873.1">
    <property type="nucleotide sequence ID" value="NZ_JAGDYL010000032.1"/>
</dbReference>
<dbReference type="InterPro" id="IPR036291">
    <property type="entry name" value="NAD(P)-bd_dom_sf"/>
</dbReference>
<dbReference type="Gene3D" id="3.90.180.10">
    <property type="entry name" value="Medium-chain alcohol dehydrogenases, catalytic domain"/>
    <property type="match status" value="1"/>
</dbReference>
<evidence type="ECO:0000256" key="2">
    <source>
        <dbReference type="ARBA" id="ARBA00008072"/>
    </source>
</evidence>
<protein>
    <submittedName>
        <fullName evidence="8">Zinc-binding dehydrogenase</fullName>
    </submittedName>
</protein>
<reference evidence="8" key="1">
    <citation type="submission" date="2021-03" db="EMBL/GenBank/DDBJ databases">
        <title>Leucobacter chromiisoli sp. nov., isolated from chromium-containing soil of chemical plant.</title>
        <authorList>
            <person name="Xu Z."/>
        </authorList>
    </citation>
    <scope>NUCLEOTIDE SEQUENCE</scope>
    <source>
        <strain evidence="8">A2</strain>
    </source>
</reference>
<evidence type="ECO:0000259" key="6">
    <source>
        <dbReference type="Pfam" id="PF00107"/>
    </source>
</evidence>
<sequence length="365" mass="38262">MTRTKILGAVLAKPQEPLGIHELLIDEPLPGEVRLRILAAGLCHSDLHYLDGTLPIDLPAVLGHELMGEIVAVGDADAVDRIGERAVVTITPSCGICDQCSAGFSTRCTRVTRRRYRSRPKVVTKHGEPVNLLGSIGGFAEQVIVPAAAAIPVPVDLSPSAGCLLGCCIATGFGAVVHGASVSPLDTVAVIGCGGVGIAALQAARISGARQVIAIDVHEEKLERARNFGATDALLSGSDIIEQVQKVCPGGVTKSFEAVGSPATADLSFEILSAGGVATVLGLERPGSRISLDAALLIEGDRRIQGAYMGSNQMARDVLGYVDHYRSGALELDQMVTSRWKFEQINEGFAAMREPGAIRSVVEFI</sequence>
<dbReference type="EMBL" id="JAGDYL010000032">
    <property type="protein sequence ID" value="MBO1806417.1"/>
    <property type="molecule type" value="Genomic_DNA"/>
</dbReference>
<dbReference type="Gene3D" id="3.40.50.720">
    <property type="entry name" value="NAD(P)-binding Rossmann-like Domain"/>
    <property type="match status" value="1"/>
</dbReference>
<keyword evidence="3" id="KW-0479">Metal-binding</keyword>
<keyword evidence="9" id="KW-1185">Reference proteome</keyword>
<evidence type="ECO:0000256" key="5">
    <source>
        <dbReference type="ARBA" id="ARBA00023002"/>
    </source>
</evidence>
<dbReference type="GO" id="GO:0016491">
    <property type="term" value="F:oxidoreductase activity"/>
    <property type="evidence" value="ECO:0007669"/>
    <property type="project" value="UniProtKB-KW"/>
</dbReference>
<evidence type="ECO:0000313" key="9">
    <source>
        <dbReference type="Proteomes" id="UP000664398"/>
    </source>
</evidence>
<dbReference type="SUPFAM" id="SSF50129">
    <property type="entry name" value="GroES-like"/>
    <property type="match status" value="2"/>
</dbReference>
<evidence type="ECO:0000256" key="4">
    <source>
        <dbReference type="ARBA" id="ARBA00022833"/>
    </source>
</evidence>
<dbReference type="PANTHER" id="PTHR43350:SF19">
    <property type="entry name" value="D-GULOSIDE 3-DEHYDROGENASE"/>
    <property type="match status" value="1"/>
</dbReference>
<dbReference type="Proteomes" id="UP000664398">
    <property type="component" value="Unassembled WGS sequence"/>
</dbReference>
<dbReference type="PANTHER" id="PTHR43350">
    <property type="entry name" value="NAD-DEPENDENT ALCOHOL DEHYDROGENASE"/>
    <property type="match status" value="1"/>
</dbReference>
<evidence type="ECO:0000313" key="8">
    <source>
        <dbReference type="EMBL" id="MBO1806417.1"/>
    </source>
</evidence>
<organism evidence="8 9">
    <name type="scientific">Leucobacter ruminantium</name>
    <dbReference type="NCBI Taxonomy" id="1289170"/>
    <lineage>
        <taxon>Bacteria</taxon>
        <taxon>Bacillati</taxon>
        <taxon>Actinomycetota</taxon>
        <taxon>Actinomycetes</taxon>
        <taxon>Micrococcales</taxon>
        <taxon>Microbacteriaceae</taxon>
        <taxon>Leucobacter</taxon>
    </lineage>
</organism>
<evidence type="ECO:0000256" key="3">
    <source>
        <dbReference type="ARBA" id="ARBA00022723"/>
    </source>
</evidence>
<dbReference type="Pfam" id="PF00107">
    <property type="entry name" value="ADH_zinc_N"/>
    <property type="match status" value="1"/>
</dbReference>
<dbReference type="AlphaFoldDB" id="A0A939M1Q8"/>
<accession>A0A939M1Q8</accession>